<reference evidence="1" key="1">
    <citation type="submission" date="2014-12" db="EMBL/GenBank/DDBJ databases">
        <title>Insight into the proteome of Arion vulgaris.</title>
        <authorList>
            <person name="Aradska J."/>
            <person name="Bulat T."/>
            <person name="Smidak R."/>
            <person name="Sarate P."/>
            <person name="Gangsoo J."/>
            <person name="Sialana F."/>
            <person name="Bilban M."/>
            <person name="Lubec G."/>
        </authorList>
    </citation>
    <scope>NUCLEOTIDE SEQUENCE</scope>
    <source>
        <tissue evidence="1">Skin</tissue>
    </source>
</reference>
<accession>A0A0B6YHN8</accession>
<feature type="non-terminal residue" evidence="1">
    <location>
        <position position="1"/>
    </location>
</feature>
<protein>
    <recommendedName>
        <fullName evidence="2">Ankyrin repeat domain-containing protein</fullName>
    </recommendedName>
</protein>
<dbReference type="EMBL" id="HACG01008160">
    <property type="protein sequence ID" value="CEK55025.1"/>
    <property type="molecule type" value="Transcribed_RNA"/>
</dbReference>
<sequence>SFLHCHKYMMLYDLGLDVNAKNNLGLRPLQNKAELSFDFFILVLLGREILDEEYSKMEKSFDVKTVNKIRKKAESG</sequence>
<proteinExistence type="predicted"/>
<evidence type="ECO:0000313" key="1">
    <source>
        <dbReference type="EMBL" id="CEK55025.1"/>
    </source>
</evidence>
<evidence type="ECO:0008006" key="2">
    <source>
        <dbReference type="Google" id="ProtNLM"/>
    </source>
</evidence>
<name>A0A0B6YHN8_9EUPU</name>
<organism evidence="1">
    <name type="scientific">Arion vulgaris</name>
    <dbReference type="NCBI Taxonomy" id="1028688"/>
    <lineage>
        <taxon>Eukaryota</taxon>
        <taxon>Metazoa</taxon>
        <taxon>Spiralia</taxon>
        <taxon>Lophotrochozoa</taxon>
        <taxon>Mollusca</taxon>
        <taxon>Gastropoda</taxon>
        <taxon>Heterobranchia</taxon>
        <taxon>Euthyneura</taxon>
        <taxon>Panpulmonata</taxon>
        <taxon>Eupulmonata</taxon>
        <taxon>Stylommatophora</taxon>
        <taxon>Helicina</taxon>
        <taxon>Arionoidea</taxon>
        <taxon>Arionidae</taxon>
        <taxon>Arion</taxon>
    </lineage>
</organism>
<dbReference type="AlphaFoldDB" id="A0A0B6YHN8"/>
<gene>
    <name evidence="1" type="primary">ORF24185</name>
</gene>
<feature type="non-terminal residue" evidence="1">
    <location>
        <position position="76"/>
    </location>
</feature>